<dbReference type="EMBL" id="CAJNJA010010145">
    <property type="protein sequence ID" value="CAE7254243.1"/>
    <property type="molecule type" value="Genomic_DNA"/>
</dbReference>
<evidence type="ECO:0000313" key="5">
    <source>
        <dbReference type="Proteomes" id="UP000601435"/>
    </source>
</evidence>
<evidence type="ECO:0000256" key="2">
    <source>
        <dbReference type="ARBA" id="ARBA00022801"/>
    </source>
</evidence>
<dbReference type="Gene3D" id="3.40.50.850">
    <property type="entry name" value="Isochorismatase-like"/>
    <property type="match status" value="1"/>
</dbReference>
<dbReference type="CDD" id="cd00431">
    <property type="entry name" value="cysteine_hydrolases"/>
    <property type="match status" value="1"/>
</dbReference>
<evidence type="ECO:0000256" key="1">
    <source>
        <dbReference type="ARBA" id="ARBA00006336"/>
    </source>
</evidence>
<evidence type="ECO:0000259" key="3">
    <source>
        <dbReference type="Pfam" id="PF00857"/>
    </source>
</evidence>
<dbReference type="Pfam" id="PF00857">
    <property type="entry name" value="Isochorismatase"/>
    <property type="match status" value="1"/>
</dbReference>
<dbReference type="OrthoDB" id="3341310at2759"/>
<dbReference type="GO" id="GO:0016787">
    <property type="term" value="F:hydrolase activity"/>
    <property type="evidence" value="ECO:0007669"/>
    <property type="project" value="UniProtKB-KW"/>
</dbReference>
<keyword evidence="2" id="KW-0378">Hydrolase</keyword>
<accession>A0A812M964</accession>
<comment type="caution">
    <text evidence="4">The sequence shown here is derived from an EMBL/GenBank/DDBJ whole genome shotgun (WGS) entry which is preliminary data.</text>
</comment>
<dbReference type="InterPro" id="IPR036380">
    <property type="entry name" value="Isochorismatase-like_sf"/>
</dbReference>
<dbReference type="InterPro" id="IPR000868">
    <property type="entry name" value="Isochorismatase-like_dom"/>
</dbReference>
<evidence type="ECO:0000313" key="4">
    <source>
        <dbReference type="EMBL" id="CAE7254243.1"/>
    </source>
</evidence>
<dbReference type="Proteomes" id="UP000601435">
    <property type="component" value="Unassembled WGS sequence"/>
</dbReference>
<gene>
    <name evidence="4" type="primary">pncA</name>
    <name evidence="4" type="ORF">SNEC2469_LOCUS5455</name>
</gene>
<keyword evidence="5" id="KW-1185">Reference proteome</keyword>
<feature type="domain" description="Isochorismatase-like" evidence="3">
    <location>
        <begin position="102"/>
        <end position="258"/>
    </location>
</feature>
<dbReference type="PANTHER" id="PTHR43540:SF6">
    <property type="entry name" value="ISOCHORISMATASE-LIKE DOMAIN-CONTAINING PROTEIN"/>
    <property type="match status" value="1"/>
</dbReference>
<sequence>MWTSPRDRFLQAEIDSVDGLLNGLLCPNCSWRWSPAVADTAILYRSSDGPALSRGRRHQGSADIEELPPSIALCSTWLKKIDVEMKGLWLLLPLADAAMRRALVVVDMTVEQVANISYRKKEVISTIRNLAQNGQFDALIDSHLWFEKGGPPSSLAEMYPDIGRAGTLGAELIPELQGLGLEFVKKYQYSCFGGGADLERYLRERKIDEVVITGINTDYCVLATALDSFYALYQTRVVESGVSSFNGRAGHLEGVRSIHRFLGDIVVGAEEFLPGKEAVTIQE</sequence>
<protein>
    <submittedName>
        <fullName evidence="4">PncA protein</fullName>
    </submittedName>
</protein>
<organism evidence="4 5">
    <name type="scientific">Symbiodinium necroappetens</name>
    <dbReference type="NCBI Taxonomy" id="1628268"/>
    <lineage>
        <taxon>Eukaryota</taxon>
        <taxon>Sar</taxon>
        <taxon>Alveolata</taxon>
        <taxon>Dinophyceae</taxon>
        <taxon>Suessiales</taxon>
        <taxon>Symbiodiniaceae</taxon>
        <taxon>Symbiodinium</taxon>
    </lineage>
</organism>
<reference evidence="4" key="1">
    <citation type="submission" date="2021-02" db="EMBL/GenBank/DDBJ databases">
        <authorList>
            <person name="Dougan E. K."/>
            <person name="Rhodes N."/>
            <person name="Thang M."/>
            <person name="Chan C."/>
        </authorList>
    </citation>
    <scope>NUCLEOTIDE SEQUENCE</scope>
</reference>
<dbReference type="SUPFAM" id="SSF52499">
    <property type="entry name" value="Isochorismatase-like hydrolases"/>
    <property type="match status" value="1"/>
</dbReference>
<dbReference type="PANTHER" id="PTHR43540">
    <property type="entry name" value="PEROXYUREIDOACRYLATE/UREIDOACRYLATE AMIDOHYDROLASE-RELATED"/>
    <property type="match status" value="1"/>
</dbReference>
<name>A0A812M964_9DINO</name>
<comment type="similarity">
    <text evidence="1">Belongs to the isochorismatase family.</text>
</comment>
<proteinExistence type="inferred from homology"/>
<dbReference type="AlphaFoldDB" id="A0A812M964"/>
<dbReference type="InterPro" id="IPR050272">
    <property type="entry name" value="Isochorismatase-like_hydrls"/>
</dbReference>